<dbReference type="KEGG" id="plig:NAG76_13315"/>
<sequence length="375" mass="42979">MTSSLIEETADLNQYESNIFAILTSNDEQGKMRGNRNNFIDIIQAGQEMGFKVYVLPVENLALSRKQLRGYVYHKSTKRWTQKWMPFPNIIYNRIPLRSDEETAAVKTKLAACQNNSDLILFNPTFFNKWELNRWLRRSKVTKSYIPLTRKLGSASTLENLLQQHAYLYLKPESGKAGKGIMTIVKKDNNTLPYRLNIQEKTYSTTFNCSNFKKLWARIQQECGTVPYIVQQGIPLATFQNRKFDLRTLIQKNGSGDWEITGLGARIAGSTSITTHVPRGGSIDEPLKLLTHAFNTKEAHNIIDKASKVAIKIATQIERSANYRLGEMSMDIGVDESGGIWFFEANSKPMKFDEPHIRQKSLQRIFQYSQHLLKQ</sequence>
<dbReference type="EMBL" id="CP097899">
    <property type="protein sequence ID" value="URN92823.1"/>
    <property type="molecule type" value="Genomic_DNA"/>
</dbReference>
<dbReference type="SUPFAM" id="SSF56059">
    <property type="entry name" value="Glutathione synthetase ATP-binding domain-like"/>
    <property type="match status" value="1"/>
</dbReference>
<accession>A0A9J6Z9Y4</accession>
<reference evidence="1" key="1">
    <citation type="submission" date="2022-05" db="EMBL/GenBank/DDBJ databases">
        <title>Novel bacterial taxa in a minimal lignocellulolytic consortium and its capacity to transform plastics disclosed by genome-resolved metagenomics.</title>
        <authorList>
            <person name="Rodriguez C.A.D."/>
            <person name="Diaz-Garcia L."/>
            <person name="Herrera K."/>
            <person name="Tarazona N.A."/>
            <person name="Sproer C."/>
            <person name="Overmann J."/>
            <person name="Jimenez D.J."/>
        </authorList>
    </citation>
    <scope>NUCLEOTIDE SEQUENCE</scope>
    <source>
        <strain evidence="1">MAG5</strain>
    </source>
</reference>
<protein>
    <submittedName>
        <fullName evidence="1">YheC/YheD family protein</fullName>
    </submittedName>
</protein>
<proteinExistence type="predicted"/>
<dbReference type="Pfam" id="PF14398">
    <property type="entry name" value="ATPgrasp_YheCD"/>
    <property type="match status" value="1"/>
</dbReference>
<organism evidence="1 2">
    <name type="scientific">Candidatus Pristimantibacillus lignocellulolyticus</name>
    <dbReference type="NCBI Taxonomy" id="2994561"/>
    <lineage>
        <taxon>Bacteria</taxon>
        <taxon>Bacillati</taxon>
        <taxon>Bacillota</taxon>
        <taxon>Bacilli</taxon>
        <taxon>Bacillales</taxon>
        <taxon>Paenibacillaceae</taxon>
        <taxon>Candidatus Pristimantibacillus</taxon>
    </lineage>
</organism>
<gene>
    <name evidence="1" type="ORF">NAG76_13315</name>
</gene>
<evidence type="ECO:0000313" key="1">
    <source>
        <dbReference type="EMBL" id="URN92823.1"/>
    </source>
</evidence>
<dbReference type="InterPro" id="IPR026838">
    <property type="entry name" value="YheC/D"/>
</dbReference>
<name>A0A9J6Z9Y4_9BACL</name>
<evidence type="ECO:0000313" key="2">
    <source>
        <dbReference type="Proteomes" id="UP001056756"/>
    </source>
</evidence>
<dbReference type="AlphaFoldDB" id="A0A9J6Z9Y4"/>
<dbReference type="Proteomes" id="UP001056756">
    <property type="component" value="Chromosome"/>
</dbReference>